<dbReference type="OrthoDB" id="339325at2759"/>
<dbReference type="InterPro" id="IPR001245">
    <property type="entry name" value="Ser-Thr/Tyr_kinase_cat_dom"/>
</dbReference>
<feature type="region of interest" description="Disordered" evidence="1">
    <location>
        <begin position="166"/>
        <end position="220"/>
    </location>
</feature>
<dbReference type="PANTHER" id="PTHR44329:SF214">
    <property type="entry name" value="PROTEIN KINASE DOMAIN-CONTAINING PROTEIN"/>
    <property type="match status" value="1"/>
</dbReference>
<evidence type="ECO:0000256" key="1">
    <source>
        <dbReference type="SAM" id="MobiDB-lite"/>
    </source>
</evidence>
<feature type="signal peptide" evidence="2">
    <location>
        <begin position="1"/>
        <end position="18"/>
    </location>
</feature>
<dbReference type="GO" id="GO:0004674">
    <property type="term" value="F:protein serine/threonine kinase activity"/>
    <property type="evidence" value="ECO:0007669"/>
    <property type="project" value="TreeGrafter"/>
</dbReference>
<dbReference type="Pfam" id="PF07714">
    <property type="entry name" value="PK_Tyr_Ser-Thr"/>
    <property type="match status" value="1"/>
</dbReference>
<name>A0A2J8A7E2_9CHLO</name>
<keyword evidence="4" id="KW-0808">Transferase</keyword>
<comment type="caution">
    <text evidence="4">The sequence shown here is derived from an EMBL/GenBank/DDBJ whole genome shotgun (WGS) entry which is preliminary data.</text>
</comment>
<organism evidence="4 5">
    <name type="scientific">Tetrabaena socialis</name>
    <dbReference type="NCBI Taxonomy" id="47790"/>
    <lineage>
        <taxon>Eukaryota</taxon>
        <taxon>Viridiplantae</taxon>
        <taxon>Chlorophyta</taxon>
        <taxon>core chlorophytes</taxon>
        <taxon>Chlorophyceae</taxon>
        <taxon>CS clade</taxon>
        <taxon>Chlamydomonadales</taxon>
        <taxon>Tetrabaenaceae</taxon>
        <taxon>Tetrabaena</taxon>
    </lineage>
</organism>
<dbReference type="InterPro" id="IPR011009">
    <property type="entry name" value="Kinase-like_dom_sf"/>
</dbReference>
<dbReference type="Gene3D" id="1.10.510.10">
    <property type="entry name" value="Transferase(Phosphotransferase) domain 1"/>
    <property type="match status" value="1"/>
</dbReference>
<feature type="chain" id="PRO_5014365185" evidence="2">
    <location>
        <begin position="19"/>
        <end position="508"/>
    </location>
</feature>
<dbReference type="Gene3D" id="3.30.200.20">
    <property type="entry name" value="Phosphorylase Kinase, domain 1"/>
    <property type="match status" value="1"/>
</dbReference>
<dbReference type="SUPFAM" id="SSF56112">
    <property type="entry name" value="Protein kinase-like (PK-like)"/>
    <property type="match status" value="1"/>
</dbReference>
<sequence>MGCGALGCGLATLLPVEAPAITAMTPKHPELRMDACLMPYSRSTTASNTGTTGLENGGGGGGKTIVRADPLEPAHEPVGAAVEGGPAGAEDGGVATAGVGDGAAAAASVDKTVVAGAGVYDEGGNVVTLLPIVLGKGACGRVHVGMYKGKRVAVKLINDAAFEYSGSAPQQQSGPAPQQQLDQASQPTSGAEAAPRAPLQQEQRSEDRGTAGRGAPGEAPLLSTTLTHLFSGLSYRSNQYTGVTSGAIAEVRQQLEQQRHEQHEQQRQAELVGLLAQEVEVMGRCEHPNILRLLAACLTPPRVCLVMELMETSLEHMVFDTPGKLLPLPTVLHIAVQIVQGLAYLHPSIMHRPANVLISGAHTPQPVVKLADFGLARIRSATLPTQNPEAGTPRLALPDCPLPAEAFDVNNIVITHKADMFSLGTVLWAMLTGKQPWKDHSIVAIACKVALRGKRLPLDQLPNQRCPPKLRKLIQQCWEADPLRRPAAAEALKALFLAQQQVRVKIAG</sequence>
<evidence type="ECO:0000256" key="2">
    <source>
        <dbReference type="SAM" id="SignalP"/>
    </source>
</evidence>
<dbReference type="GO" id="GO:0005524">
    <property type="term" value="F:ATP binding"/>
    <property type="evidence" value="ECO:0007669"/>
    <property type="project" value="InterPro"/>
</dbReference>
<dbReference type="InterPro" id="IPR051681">
    <property type="entry name" value="Ser/Thr_Kinases-Pseudokinases"/>
</dbReference>
<keyword evidence="4" id="KW-0418">Kinase</keyword>
<protein>
    <submittedName>
        <fullName evidence="4">Serine/threonine-protein kinase HT1</fullName>
    </submittedName>
</protein>
<keyword evidence="2" id="KW-0732">Signal</keyword>
<evidence type="ECO:0000313" key="5">
    <source>
        <dbReference type="Proteomes" id="UP000236333"/>
    </source>
</evidence>
<reference evidence="4 5" key="1">
    <citation type="journal article" date="2017" name="Mol. Biol. Evol.">
        <title>The 4-celled Tetrabaena socialis nuclear genome reveals the essential components for genetic control of cell number at the origin of multicellularity in the volvocine lineage.</title>
        <authorList>
            <person name="Featherston J."/>
            <person name="Arakaki Y."/>
            <person name="Hanschen E.R."/>
            <person name="Ferris P.J."/>
            <person name="Michod R.E."/>
            <person name="Olson B.J.S.C."/>
            <person name="Nozaki H."/>
            <person name="Durand P.M."/>
        </authorList>
    </citation>
    <scope>NUCLEOTIDE SEQUENCE [LARGE SCALE GENOMIC DNA]</scope>
    <source>
        <strain evidence="4 5">NIES-571</strain>
    </source>
</reference>
<dbReference type="Proteomes" id="UP000236333">
    <property type="component" value="Unassembled WGS sequence"/>
</dbReference>
<gene>
    <name evidence="4" type="ORF">TSOC_005027</name>
</gene>
<evidence type="ECO:0000313" key="4">
    <source>
        <dbReference type="EMBL" id="PNH08410.1"/>
    </source>
</evidence>
<dbReference type="PROSITE" id="PS50011">
    <property type="entry name" value="PROTEIN_KINASE_DOM"/>
    <property type="match status" value="1"/>
</dbReference>
<keyword evidence="5" id="KW-1185">Reference proteome</keyword>
<accession>A0A2J8A7E2</accession>
<dbReference type="InterPro" id="IPR000719">
    <property type="entry name" value="Prot_kinase_dom"/>
</dbReference>
<feature type="compositionally biased region" description="Low complexity" evidence="1">
    <location>
        <begin position="166"/>
        <end position="180"/>
    </location>
</feature>
<dbReference type="AlphaFoldDB" id="A0A2J8A7E2"/>
<dbReference type="EMBL" id="PGGS01000131">
    <property type="protein sequence ID" value="PNH08410.1"/>
    <property type="molecule type" value="Genomic_DNA"/>
</dbReference>
<proteinExistence type="predicted"/>
<feature type="domain" description="Protein kinase" evidence="3">
    <location>
        <begin position="128"/>
        <end position="497"/>
    </location>
</feature>
<dbReference type="PANTHER" id="PTHR44329">
    <property type="entry name" value="SERINE/THREONINE-PROTEIN KINASE TNNI3K-RELATED"/>
    <property type="match status" value="1"/>
</dbReference>
<evidence type="ECO:0000259" key="3">
    <source>
        <dbReference type="PROSITE" id="PS50011"/>
    </source>
</evidence>